<organism evidence="2">
    <name type="scientific">Arundo donax</name>
    <name type="common">Giant reed</name>
    <name type="synonym">Donax arundinaceus</name>
    <dbReference type="NCBI Taxonomy" id="35708"/>
    <lineage>
        <taxon>Eukaryota</taxon>
        <taxon>Viridiplantae</taxon>
        <taxon>Streptophyta</taxon>
        <taxon>Embryophyta</taxon>
        <taxon>Tracheophyta</taxon>
        <taxon>Spermatophyta</taxon>
        <taxon>Magnoliopsida</taxon>
        <taxon>Liliopsida</taxon>
        <taxon>Poales</taxon>
        <taxon>Poaceae</taxon>
        <taxon>PACMAD clade</taxon>
        <taxon>Arundinoideae</taxon>
        <taxon>Arundineae</taxon>
        <taxon>Arundo</taxon>
    </lineage>
</organism>
<dbReference type="EMBL" id="GBRH01257988">
    <property type="protein sequence ID" value="JAD39907.1"/>
    <property type="molecule type" value="Transcribed_RNA"/>
</dbReference>
<evidence type="ECO:0000256" key="1">
    <source>
        <dbReference type="SAM" id="MobiDB-lite"/>
    </source>
</evidence>
<dbReference type="AlphaFoldDB" id="A0A0A8ZYP3"/>
<accession>A0A0A8ZYP3</accession>
<name>A0A0A8ZYP3_ARUDO</name>
<feature type="region of interest" description="Disordered" evidence="1">
    <location>
        <begin position="1"/>
        <end position="28"/>
    </location>
</feature>
<protein>
    <submittedName>
        <fullName evidence="2">Uncharacterized protein</fullName>
    </submittedName>
</protein>
<reference evidence="2" key="2">
    <citation type="journal article" date="2015" name="Data Brief">
        <title>Shoot transcriptome of the giant reed, Arundo donax.</title>
        <authorList>
            <person name="Barrero R.A."/>
            <person name="Guerrero F.D."/>
            <person name="Moolhuijzen P."/>
            <person name="Goolsby J.A."/>
            <person name="Tidwell J."/>
            <person name="Bellgard S.E."/>
            <person name="Bellgard M.I."/>
        </authorList>
    </citation>
    <scope>NUCLEOTIDE SEQUENCE</scope>
    <source>
        <tissue evidence="2">Shoot tissue taken approximately 20 cm above the soil surface</tissue>
    </source>
</reference>
<proteinExistence type="predicted"/>
<reference evidence="2" key="1">
    <citation type="submission" date="2014-09" db="EMBL/GenBank/DDBJ databases">
        <authorList>
            <person name="Magalhaes I.L.F."/>
            <person name="Oliveira U."/>
            <person name="Santos F.R."/>
            <person name="Vidigal T.H.D.A."/>
            <person name="Brescovit A.D."/>
            <person name="Santos A.J."/>
        </authorList>
    </citation>
    <scope>NUCLEOTIDE SEQUENCE</scope>
    <source>
        <tissue evidence="2">Shoot tissue taken approximately 20 cm above the soil surface</tissue>
    </source>
</reference>
<feature type="compositionally biased region" description="Polar residues" evidence="1">
    <location>
        <begin position="9"/>
        <end position="28"/>
    </location>
</feature>
<evidence type="ECO:0000313" key="2">
    <source>
        <dbReference type="EMBL" id="JAD39907.1"/>
    </source>
</evidence>
<sequence>MRALGEGNITKQKQKPISQSNSRLLQEL</sequence>